<reference evidence="2 3" key="1">
    <citation type="submission" date="2018-01" db="EMBL/GenBank/DDBJ databases">
        <title>Deinococcus koreensis sp. nov., a radiation-resistant bacterium isolated from river water.</title>
        <authorList>
            <person name="Choi A."/>
        </authorList>
    </citation>
    <scope>NUCLEOTIDE SEQUENCE [LARGE SCALE GENOMIC DNA]</scope>
    <source>
        <strain evidence="2 3">SJW1-2</strain>
    </source>
</reference>
<name>A0A2K3USA9_9DEIO</name>
<feature type="chain" id="PRO_5014439176" description="Carboxypeptidase regulatory-like domain-containing protein" evidence="1">
    <location>
        <begin position="21"/>
        <end position="221"/>
    </location>
</feature>
<dbReference type="OrthoDB" id="66344at2"/>
<dbReference type="Proteomes" id="UP000236379">
    <property type="component" value="Unassembled WGS sequence"/>
</dbReference>
<keyword evidence="3" id="KW-1185">Reference proteome</keyword>
<proteinExistence type="predicted"/>
<feature type="signal peptide" evidence="1">
    <location>
        <begin position="1"/>
        <end position="20"/>
    </location>
</feature>
<dbReference type="RefSeq" id="WP_103313944.1">
    <property type="nucleotide sequence ID" value="NZ_PPPD01000003.1"/>
</dbReference>
<protein>
    <recommendedName>
        <fullName evidence="4">Carboxypeptidase regulatory-like domain-containing protein</fullName>
    </recommendedName>
</protein>
<dbReference type="EMBL" id="PPPD01000003">
    <property type="protein sequence ID" value="PNY79431.1"/>
    <property type="molecule type" value="Genomic_DNA"/>
</dbReference>
<accession>A0A2K3USA9</accession>
<sequence>MNNVTPVGLTTLTLSLGLVACGTSSLPTPQPDPAGLTDQVSGRVVGWTAGTATVEAQARPEGSTQATDITLSSGTVGADGTFSLTLPGAAAVAPYLTPTQQTPRAGCTGVFTQSVREARLFGIGSFALRRADRSYIGFLTQDGPNNSTPLKAGNYFIVRYYADQAFTVTGTLDCPGSRISLNLNLKQGWNAAVNTVDAVSAEGRITANTISTVGLLPPSKF</sequence>
<comment type="caution">
    <text evidence="2">The sequence shown here is derived from an EMBL/GenBank/DDBJ whole genome shotgun (WGS) entry which is preliminary data.</text>
</comment>
<gene>
    <name evidence="2" type="ORF">CVO96_18495</name>
</gene>
<organism evidence="2 3">
    <name type="scientific">Deinococcus koreensis</name>
    <dbReference type="NCBI Taxonomy" id="2054903"/>
    <lineage>
        <taxon>Bacteria</taxon>
        <taxon>Thermotogati</taxon>
        <taxon>Deinococcota</taxon>
        <taxon>Deinococci</taxon>
        <taxon>Deinococcales</taxon>
        <taxon>Deinococcaceae</taxon>
        <taxon>Deinococcus</taxon>
    </lineage>
</organism>
<keyword evidence="1" id="KW-0732">Signal</keyword>
<evidence type="ECO:0000313" key="2">
    <source>
        <dbReference type="EMBL" id="PNY79431.1"/>
    </source>
</evidence>
<dbReference type="AlphaFoldDB" id="A0A2K3USA9"/>
<evidence type="ECO:0008006" key="4">
    <source>
        <dbReference type="Google" id="ProtNLM"/>
    </source>
</evidence>
<evidence type="ECO:0000256" key="1">
    <source>
        <dbReference type="SAM" id="SignalP"/>
    </source>
</evidence>
<evidence type="ECO:0000313" key="3">
    <source>
        <dbReference type="Proteomes" id="UP000236379"/>
    </source>
</evidence>